<dbReference type="Proteomes" id="UP000398389">
    <property type="component" value="Unassembled WGS sequence"/>
</dbReference>
<organism evidence="1 2">
    <name type="scientific">Magnusiomyces paraingens</name>
    <dbReference type="NCBI Taxonomy" id="2606893"/>
    <lineage>
        <taxon>Eukaryota</taxon>
        <taxon>Fungi</taxon>
        <taxon>Dikarya</taxon>
        <taxon>Ascomycota</taxon>
        <taxon>Saccharomycotina</taxon>
        <taxon>Dipodascomycetes</taxon>
        <taxon>Dipodascales</taxon>
        <taxon>Dipodascaceae</taxon>
        <taxon>Magnusiomyces</taxon>
    </lineage>
</organism>
<dbReference type="InterPro" id="IPR008949">
    <property type="entry name" value="Isoprenoid_synthase_dom_sf"/>
</dbReference>
<accession>A0A5E8B4P7</accession>
<dbReference type="GeneID" id="43579006"/>
<gene>
    <name evidence="1" type="ORF">SAPINGB_P000182</name>
</gene>
<name>A0A5E8B4P7_9ASCO</name>
<evidence type="ECO:0000313" key="2">
    <source>
        <dbReference type="Proteomes" id="UP000398389"/>
    </source>
</evidence>
<proteinExistence type="predicted"/>
<dbReference type="InterPro" id="IPR002060">
    <property type="entry name" value="Squ/phyt_synthse"/>
</dbReference>
<dbReference type="RefSeq" id="XP_031850797.1">
    <property type="nucleotide sequence ID" value="XM_031994906.1"/>
</dbReference>
<evidence type="ECO:0000313" key="1">
    <source>
        <dbReference type="EMBL" id="VVT43860.1"/>
    </source>
</evidence>
<evidence type="ECO:0008006" key="3">
    <source>
        <dbReference type="Google" id="ProtNLM"/>
    </source>
</evidence>
<dbReference type="Pfam" id="PF00494">
    <property type="entry name" value="SQS_PSY"/>
    <property type="match status" value="1"/>
</dbReference>
<keyword evidence="2" id="KW-1185">Reference proteome</keyword>
<dbReference type="AlphaFoldDB" id="A0A5E8B4P7"/>
<dbReference type="OrthoDB" id="270318at2759"/>
<sequence>MKLSFSQLTKASALRIPIGGRIRGLGPHKYYTTAAPAMTLESARAHGLKILSEQDRSSYILHKYITKRAQDAFLAVRLFYLDTARIAASVSNTQMAQLRFDFWRRTVQQIFAQSTSNDNTPAVGALAKEPVAILLRHALKDQGIVLSKRYFITLLQTRESHDVRMPPFRNADAMASYGEGTHSQAMYLTQEACLSAAPRVAQFLQEYPDMDRLAHDLVAHAGQAAGVAGLIKAFKYYGRRGNIVLPVDSMAKHNVSQHSVSQMITAYGEGGQAAVDTPEMLALRGQLSDVVFETATLANDHIISAASIIKQLNEYLSGDIPDAIFVPAMNVIPTKLFLERLEKYNFDVMHPDVLKTGSDWKLPFRSYKAYKLRKID</sequence>
<protein>
    <recommendedName>
        <fullName evidence="3">NADH dehydrogenase (Ubiquinone) complex I, assembly factor 6</fullName>
    </recommendedName>
</protein>
<dbReference type="EMBL" id="CABVLU010000001">
    <property type="protein sequence ID" value="VVT43860.1"/>
    <property type="molecule type" value="Genomic_DNA"/>
</dbReference>
<reference evidence="1 2" key="1">
    <citation type="submission" date="2019-09" db="EMBL/GenBank/DDBJ databases">
        <authorList>
            <person name="Brejova B."/>
        </authorList>
    </citation>
    <scope>NUCLEOTIDE SEQUENCE [LARGE SCALE GENOMIC DNA]</scope>
</reference>
<dbReference type="SUPFAM" id="SSF48576">
    <property type="entry name" value="Terpenoid synthases"/>
    <property type="match status" value="1"/>
</dbReference>
<dbReference type="Gene3D" id="1.10.600.10">
    <property type="entry name" value="Farnesyl Diphosphate Synthase"/>
    <property type="match status" value="1"/>
</dbReference>